<keyword evidence="3" id="KW-1185">Reference proteome</keyword>
<accession>A0ABN8I8F4</accession>
<evidence type="ECO:0000313" key="2">
    <source>
        <dbReference type="EMBL" id="CAH2050056.1"/>
    </source>
</evidence>
<proteinExistence type="predicted"/>
<evidence type="ECO:0000256" key="1">
    <source>
        <dbReference type="SAM" id="MobiDB-lite"/>
    </source>
</evidence>
<name>A0ABN8I8F4_9NEOP</name>
<sequence>MVVRCPSRVRAQRFQRGSSSNRRPKVPASSRSIFVLPSTSARAHYEEICSKEFNALKRRRLSISMYRRTLFWDVRHFLMCELHASD</sequence>
<organism evidence="2 3">
    <name type="scientific">Iphiclides podalirius</name>
    <name type="common">scarce swallowtail</name>
    <dbReference type="NCBI Taxonomy" id="110791"/>
    <lineage>
        <taxon>Eukaryota</taxon>
        <taxon>Metazoa</taxon>
        <taxon>Ecdysozoa</taxon>
        <taxon>Arthropoda</taxon>
        <taxon>Hexapoda</taxon>
        <taxon>Insecta</taxon>
        <taxon>Pterygota</taxon>
        <taxon>Neoptera</taxon>
        <taxon>Endopterygota</taxon>
        <taxon>Lepidoptera</taxon>
        <taxon>Glossata</taxon>
        <taxon>Ditrysia</taxon>
        <taxon>Papilionoidea</taxon>
        <taxon>Papilionidae</taxon>
        <taxon>Papilioninae</taxon>
        <taxon>Iphiclides</taxon>
    </lineage>
</organism>
<dbReference type="Proteomes" id="UP000837857">
    <property type="component" value="Chromosome 2"/>
</dbReference>
<feature type="non-terminal residue" evidence="2">
    <location>
        <position position="86"/>
    </location>
</feature>
<protein>
    <submittedName>
        <fullName evidence="2">Uncharacterized protein</fullName>
    </submittedName>
</protein>
<reference evidence="2" key="1">
    <citation type="submission" date="2022-03" db="EMBL/GenBank/DDBJ databases">
        <authorList>
            <person name="Martin H S."/>
        </authorList>
    </citation>
    <scope>NUCLEOTIDE SEQUENCE</scope>
</reference>
<dbReference type="EMBL" id="OW152814">
    <property type="protein sequence ID" value="CAH2050056.1"/>
    <property type="molecule type" value="Genomic_DNA"/>
</dbReference>
<feature type="region of interest" description="Disordered" evidence="1">
    <location>
        <begin position="1"/>
        <end position="26"/>
    </location>
</feature>
<gene>
    <name evidence="2" type="ORF">IPOD504_LOCUS7209</name>
</gene>
<evidence type="ECO:0000313" key="3">
    <source>
        <dbReference type="Proteomes" id="UP000837857"/>
    </source>
</evidence>